<accession>G0U2P3</accession>
<dbReference type="EMBL" id="HE573025">
    <property type="protein sequence ID" value="CCC50546.1"/>
    <property type="molecule type" value="Genomic_DNA"/>
</dbReference>
<sequence length="99" mass="11908">MRRCNGLFYGGKGRKGCSGVQWRQTRMRERGWKVVGGDGMRFLYYKWHLLARKTSYKKTHVHVRTSFLWFLMLLLLLLLPPFMVIPISAFFFFWHSTFL</sequence>
<feature type="transmembrane region" description="Helical" evidence="1">
    <location>
        <begin position="67"/>
        <end position="94"/>
    </location>
</feature>
<dbReference type="VEuPathDB" id="TriTrypDB:TvY486_0903670"/>
<keyword evidence="1" id="KW-0812">Transmembrane</keyword>
<keyword evidence="1" id="KW-1133">Transmembrane helix</keyword>
<evidence type="ECO:0000313" key="2">
    <source>
        <dbReference type="EMBL" id="CCC50546.1"/>
    </source>
</evidence>
<organism evidence="2">
    <name type="scientific">Trypanosoma vivax (strain Y486)</name>
    <dbReference type="NCBI Taxonomy" id="1055687"/>
    <lineage>
        <taxon>Eukaryota</taxon>
        <taxon>Discoba</taxon>
        <taxon>Euglenozoa</taxon>
        <taxon>Kinetoplastea</taxon>
        <taxon>Metakinetoplastina</taxon>
        <taxon>Trypanosomatida</taxon>
        <taxon>Trypanosomatidae</taxon>
        <taxon>Trypanosoma</taxon>
        <taxon>Duttonella</taxon>
    </lineage>
</organism>
<keyword evidence="1" id="KW-0472">Membrane</keyword>
<evidence type="ECO:0000256" key="1">
    <source>
        <dbReference type="SAM" id="Phobius"/>
    </source>
</evidence>
<dbReference type="AlphaFoldDB" id="G0U2P3"/>
<name>G0U2P3_TRYVY</name>
<gene>
    <name evidence="2" type="ORF">TVY486_0903670</name>
</gene>
<reference evidence="2" key="1">
    <citation type="journal article" date="2012" name="Proc. Natl. Acad. Sci. U.S.A.">
        <title>Antigenic diversity is generated by distinct evolutionary mechanisms in African trypanosome species.</title>
        <authorList>
            <person name="Jackson A.P."/>
            <person name="Berry A."/>
            <person name="Aslett M."/>
            <person name="Allison H.C."/>
            <person name="Burton P."/>
            <person name="Vavrova-Anderson J."/>
            <person name="Brown R."/>
            <person name="Browne H."/>
            <person name="Corton N."/>
            <person name="Hauser H."/>
            <person name="Gamble J."/>
            <person name="Gilderthorp R."/>
            <person name="Marcello L."/>
            <person name="McQuillan J."/>
            <person name="Otto T.D."/>
            <person name="Quail M.A."/>
            <person name="Sanders M.J."/>
            <person name="van Tonder A."/>
            <person name="Ginger M.L."/>
            <person name="Field M.C."/>
            <person name="Barry J.D."/>
            <person name="Hertz-Fowler C."/>
            <person name="Berriman M."/>
        </authorList>
    </citation>
    <scope>NUCLEOTIDE SEQUENCE</scope>
    <source>
        <strain evidence="2">Y486</strain>
    </source>
</reference>
<protein>
    <submittedName>
        <fullName evidence="2">Uncharacterized protein</fullName>
    </submittedName>
</protein>
<proteinExistence type="predicted"/>